<dbReference type="RefSeq" id="WP_147201053.1">
    <property type="nucleotide sequence ID" value="NZ_AUII01000021.1"/>
</dbReference>
<evidence type="ECO:0000313" key="2">
    <source>
        <dbReference type="EMBL" id="GEL18183.1"/>
    </source>
</evidence>
<gene>
    <name evidence="2" type="ORF">PA7_20200</name>
</gene>
<dbReference type="AlphaFoldDB" id="A0A511D0W9"/>
<feature type="region of interest" description="Disordered" evidence="1">
    <location>
        <begin position="1"/>
        <end position="23"/>
    </location>
</feature>
<keyword evidence="3" id="KW-1185">Reference proteome</keyword>
<reference evidence="2 3" key="1">
    <citation type="submission" date="2019-07" db="EMBL/GenBank/DDBJ databases">
        <title>Whole genome shotgun sequence of Pseudonocardia asaccharolytica NBRC 16224.</title>
        <authorList>
            <person name="Hosoyama A."/>
            <person name="Uohara A."/>
            <person name="Ohji S."/>
            <person name="Ichikawa N."/>
        </authorList>
    </citation>
    <scope>NUCLEOTIDE SEQUENCE [LARGE SCALE GENOMIC DNA]</scope>
    <source>
        <strain evidence="2 3">NBRC 16224</strain>
    </source>
</reference>
<accession>A0A511D0W9</accession>
<protein>
    <submittedName>
        <fullName evidence="2">Uncharacterized protein</fullName>
    </submittedName>
</protein>
<evidence type="ECO:0000313" key="3">
    <source>
        <dbReference type="Proteomes" id="UP000321328"/>
    </source>
</evidence>
<sequence length="107" mass="11668">MSGPESDLSGLSSTSAGPSTLASTTAGDLLSAVSELRDGAFSVTALQVRRRLIAGQEFVEHIHDAMVHDHEHWHVTHDWSETAGTFEHLAVRHNHDHDQPVDTEQHG</sequence>
<organism evidence="2 3">
    <name type="scientific">Pseudonocardia asaccharolytica DSM 44247 = NBRC 16224</name>
    <dbReference type="NCBI Taxonomy" id="1123024"/>
    <lineage>
        <taxon>Bacteria</taxon>
        <taxon>Bacillati</taxon>
        <taxon>Actinomycetota</taxon>
        <taxon>Actinomycetes</taxon>
        <taxon>Pseudonocardiales</taxon>
        <taxon>Pseudonocardiaceae</taxon>
        <taxon>Pseudonocardia</taxon>
    </lineage>
</organism>
<proteinExistence type="predicted"/>
<feature type="compositionally biased region" description="Polar residues" evidence="1">
    <location>
        <begin position="9"/>
        <end position="23"/>
    </location>
</feature>
<dbReference type="STRING" id="1123024.GCA_000423625_03689"/>
<name>A0A511D0W9_9PSEU</name>
<dbReference type="Proteomes" id="UP000321328">
    <property type="component" value="Unassembled WGS sequence"/>
</dbReference>
<dbReference type="OrthoDB" id="3629104at2"/>
<comment type="caution">
    <text evidence="2">The sequence shown here is derived from an EMBL/GenBank/DDBJ whole genome shotgun (WGS) entry which is preliminary data.</text>
</comment>
<dbReference type="EMBL" id="BJVI01000016">
    <property type="protein sequence ID" value="GEL18183.1"/>
    <property type="molecule type" value="Genomic_DNA"/>
</dbReference>
<evidence type="ECO:0000256" key="1">
    <source>
        <dbReference type="SAM" id="MobiDB-lite"/>
    </source>
</evidence>